<dbReference type="AlphaFoldDB" id="A0AAV4ZIM0"/>
<organism evidence="2 3">
    <name type="scientific">Methylobacterium hispanicum</name>
    <dbReference type="NCBI Taxonomy" id="270350"/>
    <lineage>
        <taxon>Bacteria</taxon>
        <taxon>Pseudomonadati</taxon>
        <taxon>Pseudomonadota</taxon>
        <taxon>Alphaproteobacteria</taxon>
        <taxon>Hyphomicrobiales</taxon>
        <taxon>Methylobacteriaceae</taxon>
        <taxon>Methylobacterium</taxon>
    </lineage>
</organism>
<evidence type="ECO:0000256" key="1">
    <source>
        <dbReference type="SAM" id="MobiDB-lite"/>
    </source>
</evidence>
<protein>
    <recommendedName>
        <fullName evidence="4">Methyltransferase domain-containing protein</fullName>
    </recommendedName>
</protein>
<name>A0AAV4ZIM0_9HYPH</name>
<feature type="region of interest" description="Disordered" evidence="1">
    <location>
        <begin position="541"/>
        <end position="561"/>
    </location>
</feature>
<dbReference type="Proteomes" id="UP001055247">
    <property type="component" value="Unassembled WGS sequence"/>
</dbReference>
<accession>A0AAV4ZIM0</accession>
<proteinExistence type="predicted"/>
<keyword evidence="3" id="KW-1185">Reference proteome</keyword>
<reference evidence="2" key="2">
    <citation type="submission" date="2021-08" db="EMBL/GenBank/DDBJ databases">
        <authorList>
            <person name="Tani A."/>
            <person name="Ola A."/>
            <person name="Ogura Y."/>
            <person name="Katsura K."/>
            <person name="Hayashi T."/>
        </authorList>
    </citation>
    <scope>NUCLEOTIDE SEQUENCE</scope>
    <source>
        <strain evidence="2">DSM 16372</strain>
    </source>
</reference>
<dbReference type="SUPFAM" id="SSF53335">
    <property type="entry name" value="S-adenosyl-L-methionine-dependent methyltransferases"/>
    <property type="match status" value="1"/>
</dbReference>
<dbReference type="EMBL" id="BPQO01000004">
    <property type="protein sequence ID" value="GJD87738.1"/>
    <property type="molecule type" value="Genomic_DNA"/>
</dbReference>
<dbReference type="InterPro" id="IPR029063">
    <property type="entry name" value="SAM-dependent_MTases_sf"/>
</dbReference>
<gene>
    <name evidence="2" type="ORF">BHAOGJBA_1243</name>
</gene>
<evidence type="ECO:0008006" key="4">
    <source>
        <dbReference type="Google" id="ProtNLM"/>
    </source>
</evidence>
<evidence type="ECO:0000313" key="2">
    <source>
        <dbReference type="EMBL" id="GJD87738.1"/>
    </source>
</evidence>
<reference evidence="2" key="1">
    <citation type="journal article" date="2016" name="Front. Microbiol.">
        <title>Genome Sequence of the Piezophilic, Mesophilic Sulfate-Reducing Bacterium Desulfovibrio indicus J2T.</title>
        <authorList>
            <person name="Cao J."/>
            <person name="Maignien L."/>
            <person name="Shao Z."/>
            <person name="Alain K."/>
            <person name="Jebbar M."/>
        </authorList>
    </citation>
    <scope>NUCLEOTIDE SEQUENCE</scope>
    <source>
        <strain evidence="2">DSM 16372</strain>
    </source>
</reference>
<dbReference type="Gene3D" id="3.40.50.150">
    <property type="entry name" value="Vaccinia Virus protein VP39"/>
    <property type="match status" value="1"/>
</dbReference>
<sequence>MAEGMINVCDLRSATRHPSVPSERISLGREHWLAVLATVGPCRLAGPPLDDFLDAARDCACIMSDGRDVDLYVAVDAIPEAALHARRIVYVSTTPITAGVGDETLLRCCFRRAVDDVETDDLYAGNTPLRIRKYERDVGRVGRCVSRRAGRLASAAMRRHMSAARQIKFGDVVLDLAGGCGFRGLMLAATTPAASVVTLLRDRRVGEARKRFGVAGADRIAFRDLADLDASLARGRFDCILCRHRQIRPDVLDAVAPSGRLIVFGRSAAPLPGFRRDADPWPGVEVWMRCPLAAAGEPVEDRYFLSARPGTPGSLDPSRMHENPAIASALITAPSRLRCANALTALALDVAGSSGKGSKDEFSALVVLGYRLLDGMDVIVEDEWLRRAADARAHAGSDAPYLRWKTSLDFVEAGLHEARGRMRAACDLYRRVAAADATEFHPSLLTKTAEAAIRAARIEMAFGDAEGARSLLRRAVTTTRATLGSDPSQIIGEEGAFTDFYMLEAAATLQMAAYAALALNLDRRSGEEALRRFLATPPKPRMIFGGPVPPPPAGSPSRPDAARRIAARLKRGLESLYLMRPPEVVSGFVMLPFD</sequence>
<comment type="caution">
    <text evidence="2">The sequence shown here is derived from an EMBL/GenBank/DDBJ whole genome shotgun (WGS) entry which is preliminary data.</text>
</comment>
<evidence type="ECO:0000313" key="3">
    <source>
        <dbReference type="Proteomes" id="UP001055247"/>
    </source>
</evidence>